<reference evidence="7 8" key="1">
    <citation type="submission" date="2014-04" db="EMBL/GenBank/DDBJ databases">
        <title>Genome assembly of Hyalangium minutum DSM 14724.</title>
        <authorList>
            <person name="Sharma G."/>
            <person name="Subramanian S."/>
        </authorList>
    </citation>
    <scope>NUCLEOTIDE SEQUENCE [LARGE SCALE GENOMIC DNA]</scope>
    <source>
        <strain evidence="7 8">DSM 14724</strain>
    </source>
</reference>
<dbReference type="PROSITE" id="PS50110">
    <property type="entry name" value="RESPONSE_REGULATORY"/>
    <property type="match status" value="1"/>
</dbReference>
<dbReference type="CDD" id="cd00075">
    <property type="entry name" value="HATPase"/>
    <property type="match status" value="1"/>
</dbReference>
<evidence type="ECO:0000256" key="1">
    <source>
        <dbReference type="ARBA" id="ARBA00000085"/>
    </source>
</evidence>
<dbReference type="Gene3D" id="1.10.287.130">
    <property type="match status" value="1"/>
</dbReference>
<dbReference type="InterPro" id="IPR036097">
    <property type="entry name" value="HisK_dim/P_sf"/>
</dbReference>
<gene>
    <name evidence="7" type="ORF">DB31_5764</name>
</gene>
<dbReference type="InterPro" id="IPR003661">
    <property type="entry name" value="HisK_dim/P_dom"/>
</dbReference>
<dbReference type="Pfam" id="PF00072">
    <property type="entry name" value="Response_reg"/>
    <property type="match status" value="1"/>
</dbReference>
<dbReference type="SUPFAM" id="SSF52172">
    <property type="entry name" value="CheY-like"/>
    <property type="match status" value="1"/>
</dbReference>
<evidence type="ECO:0000259" key="6">
    <source>
        <dbReference type="PROSITE" id="PS50110"/>
    </source>
</evidence>
<dbReference type="PRINTS" id="PR00344">
    <property type="entry name" value="BCTRLSENSOR"/>
</dbReference>
<dbReference type="PANTHER" id="PTHR43547">
    <property type="entry name" value="TWO-COMPONENT HISTIDINE KINASE"/>
    <property type="match status" value="1"/>
</dbReference>
<feature type="modified residue" description="4-aspartylphosphate" evidence="4">
    <location>
        <position position="69"/>
    </location>
</feature>
<comment type="catalytic activity">
    <reaction evidence="1">
        <text>ATP + protein L-histidine = ADP + protein N-phospho-L-histidine.</text>
        <dbReference type="EC" id="2.7.13.3"/>
    </reaction>
</comment>
<comment type="caution">
    <text evidence="7">The sequence shown here is derived from an EMBL/GenBank/DDBJ whole genome shotgun (WGS) entry which is preliminary data.</text>
</comment>
<evidence type="ECO:0000313" key="8">
    <source>
        <dbReference type="Proteomes" id="UP000028725"/>
    </source>
</evidence>
<dbReference type="PATRIC" id="fig|394096.3.peg.2239"/>
<evidence type="ECO:0000259" key="5">
    <source>
        <dbReference type="PROSITE" id="PS50109"/>
    </source>
</evidence>
<dbReference type="Proteomes" id="UP000028725">
    <property type="component" value="Unassembled WGS sequence"/>
</dbReference>
<protein>
    <recommendedName>
        <fullName evidence="2">histidine kinase</fullName>
        <ecNumber evidence="2">2.7.13.3</ecNumber>
    </recommendedName>
</protein>
<dbReference type="InterPro" id="IPR005467">
    <property type="entry name" value="His_kinase_dom"/>
</dbReference>
<dbReference type="SUPFAM" id="SSF55874">
    <property type="entry name" value="ATPase domain of HSP90 chaperone/DNA topoisomerase II/histidine kinase"/>
    <property type="match status" value="1"/>
</dbReference>
<dbReference type="SMART" id="SM00388">
    <property type="entry name" value="HisKA"/>
    <property type="match status" value="1"/>
</dbReference>
<sequence length="385" mass="43089">MLSDPNSPSKKAVPMSPRVKCLLVDDLEENLLALSALLHREDVQILRARSGSEALELLLAHDVALAFLDVQMPEMDGFELAELMRGMERTRNVPIIFVTAGASDQHRVFKGYDAGAVDFLYKPLEPHVLRNKAEVFFQLHRQKQQLSEQLDELTETLRLNEMFTAVLGHDLRNPLSAIITGADLLQRRTEDEAVRKAAGRMLASGKRMGRMIEDVLDLARARLAGGIPLKREETDFGQLLHRIVQEHQAAWPERRIEVSQQGNSVGNWDPDRLAQVASNLIGNALQHGAPTEPIHIRLDGTRDDAITFSVENVGVIPDDMQQSLFDPFRSGQRQRGRKEGLGLGLYIVQQIAQAHQGEVTVESGTTRYTVFRVVLPRRGQDVVKL</sequence>
<keyword evidence="8" id="KW-1185">Reference proteome</keyword>
<evidence type="ECO:0000256" key="2">
    <source>
        <dbReference type="ARBA" id="ARBA00012438"/>
    </source>
</evidence>
<dbReference type="InterPro" id="IPR036890">
    <property type="entry name" value="HATPase_C_sf"/>
</dbReference>
<dbReference type="RefSeq" id="WP_044185968.1">
    <property type="nucleotide sequence ID" value="NZ_JMCB01000003.1"/>
</dbReference>
<dbReference type="AlphaFoldDB" id="A0A085WSQ9"/>
<feature type="domain" description="Histidine kinase" evidence="5">
    <location>
        <begin position="166"/>
        <end position="379"/>
    </location>
</feature>
<dbReference type="SMART" id="SM00448">
    <property type="entry name" value="REC"/>
    <property type="match status" value="1"/>
</dbReference>
<dbReference type="SUPFAM" id="SSF47384">
    <property type="entry name" value="Homodimeric domain of signal transducing histidine kinase"/>
    <property type="match status" value="1"/>
</dbReference>
<dbReference type="CDD" id="cd00082">
    <property type="entry name" value="HisKA"/>
    <property type="match status" value="1"/>
</dbReference>
<accession>A0A085WSQ9</accession>
<keyword evidence="3 4" id="KW-0597">Phosphoprotein</keyword>
<dbReference type="PANTHER" id="PTHR43547:SF2">
    <property type="entry name" value="HYBRID SIGNAL TRANSDUCTION HISTIDINE KINASE C"/>
    <property type="match status" value="1"/>
</dbReference>
<dbReference type="STRING" id="394096.DB31_5764"/>
<dbReference type="Pfam" id="PF00512">
    <property type="entry name" value="HisKA"/>
    <property type="match status" value="1"/>
</dbReference>
<dbReference type="EMBL" id="JMCB01000003">
    <property type="protein sequence ID" value="KFE70722.1"/>
    <property type="molecule type" value="Genomic_DNA"/>
</dbReference>
<dbReference type="PROSITE" id="PS50109">
    <property type="entry name" value="HIS_KIN"/>
    <property type="match status" value="1"/>
</dbReference>
<dbReference type="SMART" id="SM00387">
    <property type="entry name" value="HATPase_c"/>
    <property type="match status" value="1"/>
</dbReference>
<name>A0A085WSQ9_9BACT</name>
<proteinExistence type="predicted"/>
<organism evidence="7 8">
    <name type="scientific">Hyalangium minutum</name>
    <dbReference type="NCBI Taxonomy" id="394096"/>
    <lineage>
        <taxon>Bacteria</taxon>
        <taxon>Pseudomonadati</taxon>
        <taxon>Myxococcota</taxon>
        <taxon>Myxococcia</taxon>
        <taxon>Myxococcales</taxon>
        <taxon>Cystobacterineae</taxon>
        <taxon>Archangiaceae</taxon>
        <taxon>Hyalangium</taxon>
    </lineage>
</organism>
<dbReference type="Gene3D" id="3.40.50.2300">
    <property type="match status" value="1"/>
</dbReference>
<dbReference type="InterPro" id="IPR003594">
    <property type="entry name" value="HATPase_dom"/>
</dbReference>
<dbReference type="GO" id="GO:0000155">
    <property type="term" value="F:phosphorelay sensor kinase activity"/>
    <property type="evidence" value="ECO:0007669"/>
    <property type="project" value="InterPro"/>
</dbReference>
<dbReference type="InterPro" id="IPR004358">
    <property type="entry name" value="Sig_transdc_His_kin-like_C"/>
</dbReference>
<evidence type="ECO:0000256" key="3">
    <source>
        <dbReference type="ARBA" id="ARBA00022553"/>
    </source>
</evidence>
<dbReference type="InterPro" id="IPR011006">
    <property type="entry name" value="CheY-like_superfamily"/>
</dbReference>
<evidence type="ECO:0000256" key="4">
    <source>
        <dbReference type="PROSITE-ProRule" id="PRU00169"/>
    </source>
</evidence>
<feature type="domain" description="Response regulatory" evidence="6">
    <location>
        <begin position="20"/>
        <end position="137"/>
    </location>
</feature>
<dbReference type="Pfam" id="PF02518">
    <property type="entry name" value="HATPase_c"/>
    <property type="match status" value="1"/>
</dbReference>
<evidence type="ECO:0000313" key="7">
    <source>
        <dbReference type="EMBL" id="KFE70722.1"/>
    </source>
</evidence>
<dbReference type="InterPro" id="IPR001789">
    <property type="entry name" value="Sig_transdc_resp-reg_receiver"/>
</dbReference>
<dbReference type="EC" id="2.7.13.3" evidence="2"/>
<dbReference type="Gene3D" id="3.30.565.10">
    <property type="entry name" value="Histidine kinase-like ATPase, C-terminal domain"/>
    <property type="match status" value="1"/>
</dbReference>